<accession>A0A2U8QVK2</accession>
<name>A0A2U8QVK2_9FLAO</name>
<protein>
    <recommendedName>
        <fullName evidence="4">YARHG domain-containing protein</fullName>
    </recommendedName>
</protein>
<dbReference type="KEGG" id="fse:DI487_10460"/>
<dbReference type="AlphaFoldDB" id="A0A2U8QVK2"/>
<organism evidence="2 3">
    <name type="scientific">Flavobacterium sediminis</name>
    <dbReference type="NCBI Taxonomy" id="2201181"/>
    <lineage>
        <taxon>Bacteria</taxon>
        <taxon>Pseudomonadati</taxon>
        <taxon>Bacteroidota</taxon>
        <taxon>Flavobacteriia</taxon>
        <taxon>Flavobacteriales</taxon>
        <taxon>Flavobacteriaceae</taxon>
        <taxon>Flavobacterium</taxon>
    </lineage>
</organism>
<feature type="signal peptide" evidence="1">
    <location>
        <begin position="1"/>
        <end position="19"/>
    </location>
</feature>
<keyword evidence="1" id="KW-0732">Signal</keyword>
<reference evidence="2 3" key="1">
    <citation type="submission" date="2018-05" db="EMBL/GenBank/DDBJ databases">
        <title>Flavobacterium sp. MEBiC07310.</title>
        <authorList>
            <person name="Baek K."/>
        </authorList>
    </citation>
    <scope>NUCLEOTIDE SEQUENCE [LARGE SCALE GENOMIC DNA]</scope>
    <source>
        <strain evidence="2 3">MEBiC07310</strain>
    </source>
</reference>
<dbReference type="EMBL" id="CP029463">
    <property type="protein sequence ID" value="AWM14232.1"/>
    <property type="molecule type" value="Genomic_DNA"/>
</dbReference>
<evidence type="ECO:0000256" key="1">
    <source>
        <dbReference type="SAM" id="SignalP"/>
    </source>
</evidence>
<dbReference type="RefSeq" id="WP_109569592.1">
    <property type="nucleotide sequence ID" value="NZ_CP029463.1"/>
</dbReference>
<gene>
    <name evidence="2" type="ORF">DI487_10460</name>
</gene>
<dbReference type="OrthoDB" id="668115at2"/>
<evidence type="ECO:0000313" key="2">
    <source>
        <dbReference type="EMBL" id="AWM14232.1"/>
    </source>
</evidence>
<feature type="chain" id="PRO_5016059802" description="YARHG domain-containing protein" evidence="1">
    <location>
        <begin position="20"/>
        <end position="348"/>
    </location>
</feature>
<keyword evidence="3" id="KW-1185">Reference proteome</keyword>
<dbReference type="Proteomes" id="UP000245429">
    <property type="component" value="Chromosome"/>
</dbReference>
<evidence type="ECO:0008006" key="4">
    <source>
        <dbReference type="Google" id="ProtNLM"/>
    </source>
</evidence>
<sequence length="348" mass="41007">MRKKILVLLFIFVCSFSNAQVAVSNFSEFKLKEFDPSLFDRVKNTTTIFVLSDYYTPEEYEKILKESWTFTPFEVVSIADFNFSNYTLGKYSFALLKGASRRMDKTRVAYFFIDFFHLSEKYSKKKKRNIEVYECFARIELIPHATLLSEALMPTGNYAQDKAFNPVGTSYETLNFTFANKRMSEAEEYVSGMVYNENWFHNYSLGMLKNNFQKLNSLLEKKQFYGLSEEEYTDEVKKLKKATLYIPDYLKKEYKTGKSSKLHYDDLTEKELEDLLSDYPYKAEFISEEELDKKILLGEEIYYLKGGFWLGFVQVVNAKTGEVVYRDRKVLSYNIRKKDFKKLAKAIK</sequence>
<proteinExistence type="predicted"/>
<evidence type="ECO:0000313" key="3">
    <source>
        <dbReference type="Proteomes" id="UP000245429"/>
    </source>
</evidence>